<comment type="caution">
    <text evidence="1">The sequence shown here is derived from an EMBL/GenBank/DDBJ whole genome shotgun (WGS) entry which is preliminary data.</text>
</comment>
<dbReference type="RefSeq" id="WP_387248585.1">
    <property type="nucleotide sequence ID" value="NZ_JBIALX010000001.1"/>
</dbReference>
<sequence>MLASLFRGVGGLARLLHLFDVGAQLVQFGDRARFASFTRFPGHTLFAFDARHDLPEFAGNTPCSFAGCLFASLSYFILPQPFCRFADSRKALLRSTAPVLALLLSFEFALPDQFSDVLKSFARPIGATQLVGPNQLELFGSQRSPQLYRPCGFGPGEDSMFEPARKIASQRSHFLSDGTRDLLARHGLPFTAGQLAGFERCPLSGELIARLTVVQASGFTLHPARTTTFRTCAVQNSLTFFGFYTELPHPSVGYGFPAYVCSTEFEVQTSFIACQSSPNSVVFVGHRTPRSNCYVMCRILFISRAADVIT</sequence>
<evidence type="ECO:0000313" key="2">
    <source>
        <dbReference type="Proteomes" id="UP001601521"/>
    </source>
</evidence>
<dbReference type="EMBL" id="JBIALX010000001">
    <property type="protein sequence ID" value="MFF0452274.1"/>
    <property type="molecule type" value="Genomic_DNA"/>
</dbReference>
<gene>
    <name evidence="1" type="ORF">ACFYTH_02775</name>
</gene>
<accession>A0ABW6NAY2</accession>
<protein>
    <submittedName>
        <fullName evidence="1">Uncharacterized protein</fullName>
    </submittedName>
</protein>
<name>A0ABW6NAY2_9NOCA</name>
<proteinExistence type="predicted"/>
<reference evidence="1 2" key="1">
    <citation type="submission" date="2024-10" db="EMBL/GenBank/DDBJ databases">
        <title>The Natural Products Discovery Center: Release of the First 8490 Sequenced Strains for Exploring Actinobacteria Biosynthetic Diversity.</title>
        <authorList>
            <person name="Kalkreuter E."/>
            <person name="Kautsar S.A."/>
            <person name="Yang D."/>
            <person name="Bader C.D."/>
            <person name="Teijaro C.N."/>
            <person name="Fluegel L."/>
            <person name="Davis C.M."/>
            <person name="Simpson J.R."/>
            <person name="Lauterbach L."/>
            <person name="Steele A.D."/>
            <person name="Gui C."/>
            <person name="Meng S."/>
            <person name="Li G."/>
            <person name="Viehrig K."/>
            <person name="Ye F."/>
            <person name="Su P."/>
            <person name="Kiefer A.F."/>
            <person name="Nichols A."/>
            <person name="Cepeda A.J."/>
            <person name="Yan W."/>
            <person name="Fan B."/>
            <person name="Jiang Y."/>
            <person name="Adhikari A."/>
            <person name="Zheng C.-J."/>
            <person name="Schuster L."/>
            <person name="Cowan T.M."/>
            <person name="Smanski M.J."/>
            <person name="Chevrette M.G."/>
            <person name="De Carvalho L.P.S."/>
            <person name="Shen B."/>
        </authorList>
    </citation>
    <scope>NUCLEOTIDE SEQUENCE [LARGE SCALE GENOMIC DNA]</scope>
    <source>
        <strain evidence="1 2">NPDC004550</strain>
    </source>
</reference>
<dbReference type="Proteomes" id="UP001601521">
    <property type="component" value="Unassembled WGS sequence"/>
</dbReference>
<evidence type="ECO:0000313" key="1">
    <source>
        <dbReference type="EMBL" id="MFF0452274.1"/>
    </source>
</evidence>
<keyword evidence="2" id="KW-1185">Reference proteome</keyword>
<organism evidence="1 2">
    <name type="scientific">Nocardia africana</name>
    <dbReference type="NCBI Taxonomy" id="134964"/>
    <lineage>
        <taxon>Bacteria</taxon>
        <taxon>Bacillati</taxon>
        <taxon>Actinomycetota</taxon>
        <taxon>Actinomycetes</taxon>
        <taxon>Mycobacteriales</taxon>
        <taxon>Nocardiaceae</taxon>
        <taxon>Nocardia</taxon>
    </lineage>
</organism>